<dbReference type="InterPro" id="IPR049975">
    <property type="entry name" value="SAV_915-like_dom"/>
</dbReference>
<feature type="domain" description="SseB protein N-terminal" evidence="2">
    <location>
        <begin position="48"/>
        <end position="119"/>
    </location>
</feature>
<organism evidence="3 4">
    <name type="scientific">Allosaccharopolyspora coralli</name>
    <dbReference type="NCBI Taxonomy" id="2665642"/>
    <lineage>
        <taxon>Bacteria</taxon>
        <taxon>Bacillati</taxon>
        <taxon>Actinomycetota</taxon>
        <taxon>Actinomycetes</taxon>
        <taxon>Pseudonocardiales</taxon>
        <taxon>Pseudonocardiaceae</taxon>
        <taxon>Allosaccharopolyspora</taxon>
    </lineage>
</organism>
<dbReference type="InterPro" id="IPR009839">
    <property type="entry name" value="SseB_N"/>
</dbReference>
<reference evidence="4" key="1">
    <citation type="submission" date="2019-11" db="EMBL/GenBank/DDBJ databases">
        <title>The complete genome sequence of Saccharopolyspora sp. E2A.</title>
        <authorList>
            <person name="Zhang G."/>
        </authorList>
    </citation>
    <scope>NUCLEOTIDE SEQUENCE [LARGE SCALE GENOMIC DNA]</scope>
    <source>
        <strain evidence="4">E2A</strain>
    </source>
</reference>
<evidence type="ECO:0000313" key="4">
    <source>
        <dbReference type="Proteomes" id="UP000371041"/>
    </source>
</evidence>
<keyword evidence="4" id="KW-1185">Reference proteome</keyword>
<accession>A0A5Q3Q7J8</accession>
<evidence type="ECO:0000259" key="2">
    <source>
        <dbReference type="Pfam" id="PF07179"/>
    </source>
</evidence>
<dbReference type="NCBIfam" id="NF042914">
    <property type="entry name" value="SAV915_dom"/>
    <property type="match status" value="1"/>
</dbReference>
<sequence>MSPGAFSADDGAVAPAVFEPEHFDDVDDWAAQPEPDAEQNAEQGAEDEGTVLVPTAEFSSVGDEAEIQFRRTDTGQLALPIYTSVESLVACCGEEQPWLAVTLDSLPEIVSTAGADGIVQDLPLPEISGNERGGN</sequence>
<dbReference type="EMBL" id="CP045929">
    <property type="protein sequence ID" value="QGK69144.1"/>
    <property type="molecule type" value="Genomic_DNA"/>
</dbReference>
<feature type="compositionally biased region" description="Acidic residues" evidence="1">
    <location>
        <begin position="35"/>
        <end position="49"/>
    </location>
</feature>
<dbReference type="Proteomes" id="UP000371041">
    <property type="component" value="Chromosome"/>
</dbReference>
<evidence type="ECO:0000256" key="1">
    <source>
        <dbReference type="SAM" id="MobiDB-lite"/>
    </source>
</evidence>
<proteinExistence type="predicted"/>
<gene>
    <name evidence="3" type="ORF">GIY23_05980</name>
</gene>
<dbReference type="KEGG" id="sace:GIY23_05980"/>
<protein>
    <recommendedName>
        <fullName evidence="2">SseB protein N-terminal domain-containing protein</fullName>
    </recommendedName>
</protein>
<feature type="region of interest" description="Disordered" evidence="1">
    <location>
        <begin position="1"/>
        <end position="51"/>
    </location>
</feature>
<name>A0A5Q3Q7J8_9PSEU</name>
<dbReference type="Pfam" id="PF07179">
    <property type="entry name" value="SseB"/>
    <property type="match status" value="1"/>
</dbReference>
<dbReference type="RefSeq" id="WP_154075744.1">
    <property type="nucleotide sequence ID" value="NZ_CP045929.1"/>
</dbReference>
<evidence type="ECO:0000313" key="3">
    <source>
        <dbReference type="EMBL" id="QGK69144.1"/>
    </source>
</evidence>
<dbReference type="AlphaFoldDB" id="A0A5Q3Q7J8"/>